<dbReference type="Proteomes" id="UP000233551">
    <property type="component" value="Unassembled WGS sequence"/>
</dbReference>
<dbReference type="AlphaFoldDB" id="A0A2I0J4H5"/>
<evidence type="ECO:0000313" key="3">
    <source>
        <dbReference type="Proteomes" id="UP000233551"/>
    </source>
</evidence>
<evidence type="ECO:0000256" key="1">
    <source>
        <dbReference type="SAM" id="MobiDB-lite"/>
    </source>
</evidence>
<evidence type="ECO:0000313" key="2">
    <source>
        <dbReference type="EMBL" id="PKI51124.1"/>
    </source>
</evidence>
<reference evidence="2 3" key="1">
    <citation type="submission" date="2017-11" db="EMBL/GenBank/DDBJ databases">
        <title>De-novo sequencing of pomegranate (Punica granatum L.) genome.</title>
        <authorList>
            <person name="Akparov Z."/>
            <person name="Amiraslanov A."/>
            <person name="Hajiyeva S."/>
            <person name="Abbasov M."/>
            <person name="Kaur K."/>
            <person name="Hamwieh A."/>
            <person name="Solovyev V."/>
            <person name="Salamov A."/>
            <person name="Braich B."/>
            <person name="Kosarev P."/>
            <person name="Mahmoud A."/>
            <person name="Hajiyev E."/>
            <person name="Babayeva S."/>
            <person name="Izzatullayeva V."/>
            <person name="Mammadov A."/>
            <person name="Mammadov A."/>
            <person name="Sharifova S."/>
            <person name="Ojaghi J."/>
            <person name="Eynullazada K."/>
            <person name="Bayramov B."/>
            <person name="Abdulazimova A."/>
            <person name="Shahmuradov I."/>
        </authorList>
    </citation>
    <scope>NUCLEOTIDE SEQUENCE [LARGE SCALE GENOMIC DNA]</scope>
    <source>
        <strain evidence="3">cv. AG2017</strain>
        <tissue evidence="2">Leaf</tissue>
    </source>
</reference>
<gene>
    <name evidence="2" type="ORF">CRG98_028481</name>
</gene>
<accession>A0A2I0J4H5</accession>
<feature type="region of interest" description="Disordered" evidence="1">
    <location>
        <begin position="1"/>
        <end position="25"/>
    </location>
</feature>
<protein>
    <submittedName>
        <fullName evidence="2">Uncharacterized protein</fullName>
    </submittedName>
</protein>
<organism evidence="2 3">
    <name type="scientific">Punica granatum</name>
    <name type="common">Pomegranate</name>
    <dbReference type="NCBI Taxonomy" id="22663"/>
    <lineage>
        <taxon>Eukaryota</taxon>
        <taxon>Viridiplantae</taxon>
        <taxon>Streptophyta</taxon>
        <taxon>Embryophyta</taxon>
        <taxon>Tracheophyta</taxon>
        <taxon>Spermatophyta</taxon>
        <taxon>Magnoliopsida</taxon>
        <taxon>eudicotyledons</taxon>
        <taxon>Gunneridae</taxon>
        <taxon>Pentapetalae</taxon>
        <taxon>rosids</taxon>
        <taxon>malvids</taxon>
        <taxon>Myrtales</taxon>
        <taxon>Lythraceae</taxon>
        <taxon>Punica</taxon>
    </lineage>
</organism>
<dbReference type="EMBL" id="PGOL01002044">
    <property type="protein sequence ID" value="PKI51124.1"/>
    <property type="molecule type" value="Genomic_DNA"/>
</dbReference>
<feature type="region of interest" description="Disordered" evidence="1">
    <location>
        <begin position="48"/>
        <end position="75"/>
    </location>
</feature>
<comment type="caution">
    <text evidence="2">The sequence shown here is derived from an EMBL/GenBank/DDBJ whole genome shotgun (WGS) entry which is preliminary data.</text>
</comment>
<proteinExistence type="predicted"/>
<keyword evidence="3" id="KW-1185">Reference proteome</keyword>
<sequence length="108" mass="11672">MRAPMQRGLGVSTFSGTRDGCTRNRPEERWAELGKLGLARLGLGLRKKRTGPRPVSQRAAGIGGQRRRRGWGRRFSPLDAATTAGMDAGDSSGRCRCFAVVDRDLTGA</sequence>
<name>A0A2I0J4H5_PUNGR</name>